<gene>
    <name evidence="2" type="ORF">CEW88_22595</name>
</gene>
<dbReference type="InterPro" id="IPR013108">
    <property type="entry name" value="Amidohydro_3"/>
</dbReference>
<dbReference type="Proteomes" id="UP000244915">
    <property type="component" value="Plasmid unnamed3"/>
</dbReference>
<dbReference type="InterPro" id="IPR032466">
    <property type="entry name" value="Metal_Hydrolase"/>
</dbReference>
<dbReference type="InterPro" id="IPR052349">
    <property type="entry name" value="Metallo-hydrolase_Enzymes"/>
</dbReference>
<dbReference type="Gene3D" id="3.20.20.140">
    <property type="entry name" value="Metal-dependent hydrolases"/>
    <property type="match status" value="1"/>
</dbReference>
<reference evidence="2 3" key="1">
    <citation type="submission" date="2017-06" db="EMBL/GenBank/DDBJ databases">
        <title>Yangia sp. YSBP01 complete genome sequence.</title>
        <authorList>
            <person name="Woo J.-H."/>
            <person name="Kim H.-S."/>
        </authorList>
    </citation>
    <scope>NUCLEOTIDE SEQUENCE [LARGE SCALE GENOMIC DNA]</scope>
    <source>
        <strain evidence="2 3">YSBP01</strain>
        <plasmid evidence="2 3">unnamed3</plasmid>
    </source>
</reference>
<feature type="domain" description="Amidohydrolase 3" evidence="1">
    <location>
        <begin position="35"/>
        <end position="383"/>
    </location>
</feature>
<dbReference type="KEGG" id="ypac:CEW88_22595"/>
<geneLocation type="plasmid" evidence="2 3">
    <name>unnamed3</name>
</geneLocation>
<evidence type="ECO:0000313" key="2">
    <source>
        <dbReference type="EMBL" id="AWI86562.1"/>
    </source>
</evidence>
<name>A0A2U8HLB2_9RHOB</name>
<organism evidence="2 3">
    <name type="scientific">Alloyangia pacifica</name>
    <dbReference type="NCBI Taxonomy" id="311180"/>
    <lineage>
        <taxon>Bacteria</taxon>
        <taxon>Pseudomonadati</taxon>
        <taxon>Pseudomonadota</taxon>
        <taxon>Alphaproteobacteria</taxon>
        <taxon>Rhodobacterales</taxon>
        <taxon>Roseobacteraceae</taxon>
        <taxon>Alloyangia</taxon>
    </lineage>
</organism>
<evidence type="ECO:0000259" key="1">
    <source>
        <dbReference type="Pfam" id="PF07969"/>
    </source>
</evidence>
<keyword evidence="2" id="KW-0614">Plasmid</keyword>
<dbReference type="CDD" id="cd01293">
    <property type="entry name" value="Bact_CD"/>
    <property type="match status" value="1"/>
</dbReference>
<accession>A0A2U8HLB2</accession>
<dbReference type="AlphaFoldDB" id="A0A2U8HLB2"/>
<evidence type="ECO:0000313" key="3">
    <source>
        <dbReference type="Proteomes" id="UP000244915"/>
    </source>
</evidence>
<dbReference type="SUPFAM" id="SSF51556">
    <property type="entry name" value="Metallo-dependent hydrolases"/>
    <property type="match status" value="1"/>
</dbReference>
<dbReference type="Gene3D" id="2.30.40.10">
    <property type="entry name" value="Urease, subunit C, domain 1"/>
    <property type="match status" value="1"/>
</dbReference>
<dbReference type="PANTHER" id="PTHR32027">
    <property type="entry name" value="CYTOSINE DEAMINASE"/>
    <property type="match status" value="1"/>
</dbReference>
<dbReference type="OrthoDB" id="9815027at2"/>
<dbReference type="RefSeq" id="WP_108970660.1">
    <property type="nucleotide sequence ID" value="NZ_CP022193.1"/>
</dbReference>
<proteinExistence type="predicted"/>
<dbReference type="EMBL" id="CP022193">
    <property type="protein sequence ID" value="AWI86562.1"/>
    <property type="molecule type" value="Genomic_DNA"/>
</dbReference>
<dbReference type="SUPFAM" id="SSF51338">
    <property type="entry name" value="Composite domain of metallo-dependent hydrolases"/>
    <property type="match status" value="1"/>
</dbReference>
<dbReference type="Pfam" id="PF07969">
    <property type="entry name" value="Amidohydro_3"/>
    <property type="match status" value="1"/>
</dbReference>
<dbReference type="InterPro" id="IPR011059">
    <property type="entry name" value="Metal-dep_hydrolase_composite"/>
</dbReference>
<sequence length="393" mass="42365">MTAKTLKNVRPMGAPATDLHIMEGRFVAAAPEGAEAIDCGGRILIPGLVEAHTHLDKSLLGLPWYRNEVGPRLIDKIDNEREVKVSLGLDPQVQSERQAILSIGHGTTHIRSHVDVDTHHGLRGIEGVMATREKLAGYVDIEIVAFPQSSMMPRPGTVELMDEALALGADVVGGIDPCGIERDPKGHLDAVFRLAEKHSKPIDIHLHERDLMGGFSMEEIIARTRAHGMQGKVTVSHAFCLGMSDRAYVASLHEQLAEERIHIITTAPASAPVPLVKELKAAGILTGAGSDGIRDTWGPYGNADMLERAMFVGLRNNLRRDDEVELALDICTRGGAAIMEVEGYGLEIGDHADAVLVEGETLAEAVALRAPRALVLKRGRVVARDGKPMIDAP</sequence>
<dbReference type="GO" id="GO:0016814">
    <property type="term" value="F:hydrolase activity, acting on carbon-nitrogen (but not peptide) bonds, in cyclic amidines"/>
    <property type="evidence" value="ECO:0007669"/>
    <property type="project" value="TreeGrafter"/>
</dbReference>
<dbReference type="PANTHER" id="PTHR32027:SF9">
    <property type="entry name" value="BLL3847 PROTEIN"/>
    <property type="match status" value="1"/>
</dbReference>
<dbReference type="NCBIfam" id="NF004636">
    <property type="entry name" value="PRK05985.1"/>
    <property type="match status" value="1"/>
</dbReference>
<protein>
    <submittedName>
        <fullName evidence="2">Cytosine deaminase</fullName>
    </submittedName>
</protein>